<dbReference type="AlphaFoldDB" id="A0A9P8G815"/>
<comment type="caution">
    <text evidence="2">The sequence shown here is derived from an EMBL/GenBank/DDBJ whole genome shotgun (WGS) entry which is preliminary data.</text>
</comment>
<feature type="region of interest" description="Disordered" evidence="1">
    <location>
        <begin position="1"/>
        <end position="33"/>
    </location>
</feature>
<evidence type="ECO:0000256" key="1">
    <source>
        <dbReference type="SAM" id="MobiDB-lite"/>
    </source>
</evidence>
<accession>A0A9P8G815</accession>
<proteinExistence type="predicted"/>
<dbReference type="EMBL" id="JAHFYH010000126">
    <property type="protein sequence ID" value="KAH0211980.1"/>
    <property type="molecule type" value="Genomic_DNA"/>
</dbReference>
<evidence type="ECO:0000313" key="2">
    <source>
        <dbReference type="EMBL" id="KAH0211980.1"/>
    </source>
</evidence>
<reference evidence="2" key="2">
    <citation type="submission" date="2021-08" db="EMBL/GenBank/DDBJ databases">
        <authorList>
            <person name="Gostincar C."/>
            <person name="Sun X."/>
            <person name="Song Z."/>
            <person name="Gunde-Cimerman N."/>
        </authorList>
    </citation>
    <scope>NUCLEOTIDE SEQUENCE</scope>
    <source>
        <strain evidence="2">EXF-8016</strain>
    </source>
</reference>
<dbReference type="Proteomes" id="UP000767238">
    <property type="component" value="Unassembled WGS sequence"/>
</dbReference>
<evidence type="ECO:0000313" key="3">
    <source>
        <dbReference type="Proteomes" id="UP000767238"/>
    </source>
</evidence>
<feature type="compositionally biased region" description="Basic and acidic residues" evidence="1">
    <location>
        <begin position="79"/>
        <end position="88"/>
    </location>
</feature>
<dbReference type="OrthoDB" id="3643156at2759"/>
<feature type="region of interest" description="Disordered" evidence="1">
    <location>
        <begin position="69"/>
        <end position="88"/>
    </location>
</feature>
<organism evidence="2 3">
    <name type="scientific">Aureobasidium melanogenum</name>
    <name type="common">Aureobasidium pullulans var. melanogenum</name>
    <dbReference type="NCBI Taxonomy" id="46634"/>
    <lineage>
        <taxon>Eukaryota</taxon>
        <taxon>Fungi</taxon>
        <taxon>Dikarya</taxon>
        <taxon>Ascomycota</taxon>
        <taxon>Pezizomycotina</taxon>
        <taxon>Dothideomycetes</taxon>
        <taxon>Dothideomycetidae</taxon>
        <taxon>Dothideales</taxon>
        <taxon>Saccotheciaceae</taxon>
        <taxon>Aureobasidium</taxon>
    </lineage>
</organism>
<reference evidence="2" key="1">
    <citation type="journal article" date="2021" name="J Fungi (Basel)">
        <title>Virulence traits and population genomics of the black yeast Aureobasidium melanogenum.</title>
        <authorList>
            <person name="Cernosa A."/>
            <person name="Sun X."/>
            <person name="Gostincar C."/>
            <person name="Fang C."/>
            <person name="Gunde-Cimerman N."/>
            <person name="Song Z."/>
        </authorList>
    </citation>
    <scope>NUCLEOTIDE SEQUENCE</scope>
    <source>
        <strain evidence="2">EXF-8016</strain>
    </source>
</reference>
<gene>
    <name evidence="2" type="ORF">KCV03_g9516</name>
</gene>
<protein>
    <submittedName>
        <fullName evidence="2">Uncharacterized protein</fullName>
    </submittedName>
</protein>
<sequence>MPPKRRTRDENASGSEDNSDFSPAPSKRARVSDKLASHTLKSLLALSHEDLAKHAFDLQVQLSALQQSGSGASSGEVWSEEKIAERAKKTRDKGSTKWSYTGIVPHEDVFYKLFGFEKPKKPWKQKKIDMNDFENSIDHISASIRYGSLRLTGDGVRVNWDQDEKTFKFLIDIVKLEGGLAYKQIMRSASAEPYRPVSSSEPTQGSLGFMFLQGNLPSWTAAESVDHDAEAITWMLKGLKGATEAYVEEPLADVTISSPFHFPYQGWLDNILSTSVESLGLRYLGTRRASTTITGIYGLEGRCHDDGFTLPDKREPDEPPKMYLALDYSLAGISVALVEDDCGIAEALREFYNATLGAGIDFPGKREDLARQLEDLTRPIERWYPEIGDYKISVETSELVLLGESTEDAGLHEVLLEVFGSNYENLKTQSDKRAILNRPLFTGSRAVAQSCQRRLEDELTWEWDEQFKWWVPKTNQTGQQKWWWPFKRSS</sequence>
<feature type="non-terminal residue" evidence="2">
    <location>
        <position position="490"/>
    </location>
</feature>
<name>A0A9P8G815_AURME</name>